<evidence type="ECO:0000256" key="5">
    <source>
        <dbReference type="ARBA" id="ARBA00022892"/>
    </source>
</evidence>
<proteinExistence type="inferred from homology"/>
<evidence type="ECO:0000256" key="8">
    <source>
        <dbReference type="ARBA" id="ARBA00023136"/>
    </source>
</evidence>
<dbReference type="Proteomes" id="UP001648503">
    <property type="component" value="Unassembled WGS sequence"/>
</dbReference>
<dbReference type="InterPro" id="IPR005606">
    <property type="entry name" value="Sec20"/>
</dbReference>
<accession>A0ABQ8EUY2</accession>
<dbReference type="InterPro" id="IPR056173">
    <property type="entry name" value="Sec20_C"/>
</dbReference>
<organism evidence="13 14">
    <name type="scientific">Batrachochytrium salamandrivorans</name>
    <dbReference type="NCBI Taxonomy" id="1357716"/>
    <lineage>
        <taxon>Eukaryota</taxon>
        <taxon>Fungi</taxon>
        <taxon>Fungi incertae sedis</taxon>
        <taxon>Chytridiomycota</taxon>
        <taxon>Chytridiomycota incertae sedis</taxon>
        <taxon>Chytridiomycetes</taxon>
        <taxon>Rhizophydiales</taxon>
        <taxon>Rhizophydiales incertae sedis</taxon>
        <taxon>Batrachochytrium</taxon>
    </lineage>
</organism>
<gene>
    <name evidence="13" type="ORF">BASA50_001242</name>
</gene>
<evidence type="ECO:0000256" key="10">
    <source>
        <dbReference type="SAM" id="Coils"/>
    </source>
</evidence>
<evidence type="ECO:0000256" key="3">
    <source>
        <dbReference type="ARBA" id="ARBA00022692"/>
    </source>
</evidence>
<keyword evidence="4" id="KW-0256">Endoplasmic reticulum</keyword>
<protein>
    <recommendedName>
        <fullName evidence="12">Sec20 C-terminal domain-containing protein</fullName>
    </recommendedName>
</protein>
<evidence type="ECO:0000256" key="7">
    <source>
        <dbReference type="ARBA" id="ARBA00023054"/>
    </source>
</evidence>
<evidence type="ECO:0000256" key="11">
    <source>
        <dbReference type="SAM" id="Phobius"/>
    </source>
</evidence>
<dbReference type="PANTHER" id="PTHR12825:SF0">
    <property type="entry name" value="VESICLE TRANSPORT PROTEIN SEC20"/>
    <property type="match status" value="1"/>
</dbReference>
<dbReference type="Pfam" id="PF03908">
    <property type="entry name" value="Sec20"/>
    <property type="match status" value="1"/>
</dbReference>
<evidence type="ECO:0000256" key="2">
    <source>
        <dbReference type="ARBA" id="ARBA00022448"/>
    </source>
</evidence>
<keyword evidence="3 11" id="KW-0812">Transmembrane</keyword>
<comment type="subcellular location">
    <subcellularLocation>
        <location evidence="1">Endoplasmic reticulum membrane</location>
        <topology evidence="1">Single-pass type IV membrane protein</topology>
    </subcellularLocation>
</comment>
<feature type="transmembrane region" description="Helical" evidence="11">
    <location>
        <begin position="196"/>
        <end position="214"/>
    </location>
</feature>
<feature type="coiled-coil region" evidence="10">
    <location>
        <begin position="5"/>
        <end position="65"/>
    </location>
</feature>
<evidence type="ECO:0000256" key="6">
    <source>
        <dbReference type="ARBA" id="ARBA00022989"/>
    </source>
</evidence>
<dbReference type="PANTHER" id="PTHR12825">
    <property type="entry name" value="BNIP1-RELATED"/>
    <property type="match status" value="1"/>
</dbReference>
<evidence type="ECO:0000313" key="13">
    <source>
        <dbReference type="EMBL" id="KAH6585634.1"/>
    </source>
</evidence>
<keyword evidence="6 11" id="KW-1133">Transmembrane helix</keyword>
<evidence type="ECO:0000256" key="9">
    <source>
        <dbReference type="ARBA" id="ARBA00037934"/>
    </source>
</evidence>
<reference evidence="13 14" key="1">
    <citation type="submission" date="2021-02" db="EMBL/GenBank/DDBJ databases">
        <title>Variation within the Batrachochytrium salamandrivorans European outbreak.</title>
        <authorList>
            <person name="Kelly M."/>
            <person name="Pasmans F."/>
            <person name="Shea T.P."/>
            <person name="Munoz J.F."/>
            <person name="Carranza S."/>
            <person name="Cuomo C.A."/>
            <person name="Martel A."/>
        </authorList>
    </citation>
    <scope>NUCLEOTIDE SEQUENCE [LARGE SCALE GENOMIC DNA]</scope>
    <source>
        <strain evidence="13 14">AMFP18/2</strain>
    </source>
</reference>
<evidence type="ECO:0000259" key="12">
    <source>
        <dbReference type="Pfam" id="PF03908"/>
    </source>
</evidence>
<keyword evidence="14" id="KW-1185">Reference proteome</keyword>
<keyword evidence="5" id="KW-0931">ER-Golgi transport</keyword>
<keyword evidence="7 10" id="KW-0175">Coiled coil</keyword>
<feature type="domain" description="Sec20 C-terminal" evidence="12">
    <location>
        <begin position="128"/>
        <end position="217"/>
    </location>
</feature>
<keyword evidence="2" id="KW-0813">Transport</keyword>
<comment type="similarity">
    <text evidence="9">Belongs to the SEC20 family.</text>
</comment>
<sequence length="238" mass="26537">MADLLPKLDALITRAEQNVASLEKESSRPAVLALGSSIQRMLTSIDTLIEEIEDAILDIKRQNQATSLRESIAQQKQSAVFLLQRYRTAMVSARKTVDARSSNDRAELLRSRNSNSRDMSDRAAIRASNEITDGLQQAVKMISAEMERSIETVNALEQSTKTLSRTQQEYSVIEDLLGTSKSIITSLNSRDWMDRALLAVGLLIFSSTLLYTIGRRVRIPGYAWATGQCETSTSWVCF</sequence>
<name>A0ABQ8EUY2_9FUNG</name>
<evidence type="ECO:0000256" key="4">
    <source>
        <dbReference type="ARBA" id="ARBA00022824"/>
    </source>
</evidence>
<comment type="caution">
    <text evidence="13">The sequence shown here is derived from an EMBL/GenBank/DDBJ whole genome shotgun (WGS) entry which is preliminary data.</text>
</comment>
<evidence type="ECO:0000313" key="14">
    <source>
        <dbReference type="Proteomes" id="UP001648503"/>
    </source>
</evidence>
<dbReference type="EMBL" id="JAFCIX010000580">
    <property type="protein sequence ID" value="KAH6585634.1"/>
    <property type="molecule type" value="Genomic_DNA"/>
</dbReference>
<keyword evidence="8 11" id="KW-0472">Membrane</keyword>
<evidence type="ECO:0000256" key="1">
    <source>
        <dbReference type="ARBA" id="ARBA00004163"/>
    </source>
</evidence>